<dbReference type="PANTHER" id="PTHR23080">
    <property type="entry name" value="THAP DOMAIN PROTEIN"/>
    <property type="match status" value="1"/>
</dbReference>
<dbReference type="PROSITE" id="PS50966">
    <property type="entry name" value="ZF_SWIM"/>
    <property type="match status" value="1"/>
</dbReference>
<dbReference type="InterPro" id="IPR007527">
    <property type="entry name" value="Znf_SWIM"/>
</dbReference>
<evidence type="ECO:0000259" key="4">
    <source>
        <dbReference type="PROSITE" id="PS50966"/>
    </source>
</evidence>
<sequence>MRTSLSDEQLSFLFGVCRRTIANHMNSARENLHKNLVPQFINRNDRSVFLAHMTPMSKLLFDIPDDKACIVFDATYRLAQKCANYAGQKHLWSEQKKMPLVKPMVGCSSDGFVLYVFGPFDATHNDATILQDCFQRYANDMSTIHEGDTILVDKGFRDVLNFLTEEKNLKAYCPGLGQLNTAEANASRCVTKCRWVIEQVFGRLKKKFKIFSLPAHNTTLKHDLDSLYIAFALLNLFHKPILSDVMHEGIAQTLKSRLNVPNRLQIIVQEFKLPQLRVPFLAVEYTSLDNEENNRLIGFPELSMDDLYYLSLGPYQIRNAISYYAEHQKEGIFLVQKFHPRPKHPSAALNYEKYGISVEEPTLIKAHMKSRYRGDKYHNIFVLIDKAKVGRDSIREYYCTCESGARTAGCCSHVMTIVWFLGCAQYHGIQIPNPEICNVSITIHKTTLHSERQGDSQ</sequence>
<dbReference type="AlphaFoldDB" id="A0A026X468"/>
<dbReference type="Pfam" id="PF13359">
    <property type="entry name" value="DDE_Tnp_4"/>
    <property type="match status" value="1"/>
</dbReference>
<keyword evidence="6" id="KW-1185">Reference proteome</keyword>
<gene>
    <name evidence="5" type="ORF">X777_06113</name>
</gene>
<organism evidence="5 6">
    <name type="scientific">Ooceraea biroi</name>
    <name type="common">Clonal raider ant</name>
    <name type="synonym">Cerapachys biroi</name>
    <dbReference type="NCBI Taxonomy" id="2015173"/>
    <lineage>
        <taxon>Eukaryota</taxon>
        <taxon>Metazoa</taxon>
        <taxon>Ecdysozoa</taxon>
        <taxon>Arthropoda</taxon>
        <taxon>Hexapoda</taxon>
        <taxon>Insecta</taxon>
        <taxon>Pterygota</taxon>
        <taxon>Neoptera</taxon>
        <taxon>Endopterygota</taxon>
        <taxon>Hymenoptera</taxon>
        <taxon>Apocrita</taxon>
        <taxon>Aculeata</taxon>
        <taxon>Formicoidea</taxon>
        <taxon>Formicidae</taxon>
        <taxon>Dorylinae</taxon>
        <taxon>Ooceraea</taxon>
    </lineage>
</organism>
<dbReference type="OrthoDB" id="6765180at2759"/>
<dbReference type="Proteomes" id="UP000053097">
    <property type="component" value="Unassembled WGS sequence"/>
</dbReference>
<reference evidence="5 6" key="1">
    <citation type="journal article" date="2014" name="Curr. Biol.">
        <title>The genome of the clonal raider ant Cerapachys biroi.</title>
        <authorList>
            <person name="Oxley P.R."/>
            <person name="Ji L."/>
            <person name="Fetter-Pruneda I."/>
            <person name="McKenzie S.K."/>
            <person name="Li C."/>
            <person name="Hu H."/>
            <person name="Zhang G."/>
            <person name="Kronauer D.J."/>
        </authorList>
    </citation>
    <scope>NUCLEOTIDE SEQUENCE [LARGE SCALE GENOMIC DNA]</scope>
</reference>
<dbReference type="OMA" id="IMHEDIA"/>
<accession>A0A026X468</accession>
<dbReference type="GO" id="GO:0008270">
    <property type="term" value="F:zinc ion binding"/>
    <property type="evidence" value="ECO:0007669"/>
    <property type="project" value="UniProtKB-KW"/>
</dbReference>
<keyword evidence="3" id="KW-0863">Zinc-finger</keyword>
<comment type="cofactor">
    <cofactor evidence="1">
        <name>a divalent metal cation</name>
        <dbReference type="ChEBI" id="CHEBI:60240"/>
    </cofactor>
</comment>
<evidence type="ECO:0000256" key="3">
    <source>
        <dbReference type="PROSITE-ProRule" id="PRU00325"/>
    </source>
</evidence>
<protein>
    <recommendedName>
        <fullName evidence="4">SWIM-type domain-containing protein</fullName>
    </recommendedName>
</protein>
<keyword evidence="3" id="KW-0862">Zinc</keyword>
<keyword evidence="2" id="KW-0479">Metal-binding</keyword>
<name>A0A026X468_OOCBI</name>
<evidence type="ECO:0000313" key="6">
    <source>
        <dbReference type="Proteomes" id="UP000053097"/>
    </source>
</evidence>
<feature type="domain" description="SWIM-type" evidence="4">
    <location>
        <begin position="380"/>
        <end position="422"/>
    </location>
</feature>
<evidence type="ECO:0000256" key="1">
    <source>
        <dbReference type="ARBA" id="ARBA00001968"/>
    </source>
</evidence>
<dbReference type="EMBL" id="KK107029">
    <property type="protein sequence ID" value="EZA62164.1"/>
    <property type="molecule type" value="Genomic_DNA"/>
</dbReference>
<evidence type="ECO:0000313" key="5">
    <source>
        <dbReference type="EMBL" id="EZA62164.1"/>
    </source>
</evidence>
<proteinExistence type="predicted"/>
<evidence type="ECO:0000256" key="2">
    <source>
        <dbReference type="ARBA" id="ARBA00022723"/>
    </source>
</evidence>
<dbReference type="InterPro" id="IPR027806">
    <property type="entry name" value="HARBI1_dom"/>
</dbReference>